<dbReference type="Gene3D" id="3.30.465.10">
    <property type="match status" value="1"/>
</dbReference>
<dbReference type="InterPro" id="IPR050416">
    <property type="entry name" value="FAD-linked_Oxidoreductase"/>
</dbReference>
<name>A0ABW1AAH6_9ACTN</name>
<dbReference type="InterPro" id="IPR036318">
    <property type="entry name" value="FAD-bd_PCMH-like_sf"/>
</dbReference>
<dbReference type="Proteomes" id="UP001596074">
    <property type="component" value="Unassembled WGS sequence"/>
</dbReference>
<dbReference type="InterPro" id="IPR016166">
    <property type="entry name" value="FAD-bd_PCMH"/>
</dbReference>
<evidence type="ECO:0000256" key="1">
    <source>
        <dbReference type="ARBA" id="ARBA00001974"/>
    </source>
</evidence>
<protein>
    <submittedName>
        <fullName evidence="7">FAD-binding oxidoreductase</fullName>
    </submittedName>
</protein>
<dbReference type="Pfam" id="PF01565">
    <property type="entry name" value="FAD_binding_4"/>
    <property type="match status" value="1"/>
</dbReference>
<accession>A0ABW1AAH6</accession>
<evidence type="ECO:0000256" key="2">
    <source>
        <dbReference type="ARBA" id="ARBA00005466"/>
    </source>
</evidence>
<sequence length="460" mass="48666">MTSTRIQDEAAARLRPGLSGIALLPDDPGYEDARTIFNSMIDRRPAVIAQCATAGDVARAIEVGRSLGLEIAVRGGGHGVAGKGITDGGLVIDLRRMSTVTVDPAARTARVSGGALMSDLDRATEPHGLATTGGRVSTTGVAGLTLGGGSGWLERLWGLVCDNLLDVELVTADGEIVHAGEEENPDLFWALHGGGGNFGVATALTLRLHPLSKVTVALLLWPPAAARDVLTDYRAFIDSAPDQVGGAAIYLTAPPEPFVPEDLVGRQALAILAVYAGTGPEADDALAPMTGLEYTGGLVAEMPYADFQCMLDDPPGFRNYWSAEHIGALPDEALDRFAARAADMVVPSASQHILLPLGGAVADGGTDYPVPWRSAPWVVHPLGLWENAEDDERAIAWARGTIRDMRPWSIGAVYLNFIGNEGRDRVIAGVGADNHRRLSEVKARYDPENVFHLNQNIEPA</sequence>
<evidence type="ECO:0000256" key="4">
    <source>
        <dbReference type="ARBA" id="ARBA00022827"/>
    </source>
</evidence>
<dbReference type="Pfam" id="PF08031">
    <property type="entry name" value="BBE"/>
    <property type="match status" value="1"/>
</dbReference>
<feature type="domain" description="FAD-binding PCMH-type" evidence="6">
    <location>
        <begin position="40"/>
        <end position="211"/>
    </location>
</feature>
<dbReference type="PROSITE" id="PS00862">
    <property type="entry name" value="OX2_COVAL_FAD"/>
    <property type="match status" value="1"/>
</dbReference>
<evidence type="ECO:0000313" key="8">
    <source>
        <dbReference type="Proteomes" id="UP001596074"/>
    </source>
</evidence>
<dbReference type="InterPro" id="IPR006093">
    <property type="entry name" value="Oxy_OxRdtase_FAD_BS"/>
</dbReference>
<keyword evidence="8" id="KW-1185">Reference proteome</keyword>
<dbReference type="InterPro" id="IPR006094">
    <property type="entry name" value="Oxid_FAD_bind_N"/>
</dbReference>
<organism evidence="7 8">
    <name type="scientific">Actinomadura rugatobispora</name>
    <dbReference type="NCBI Taxonomy" id="1994"/>
    <lineage>
        <taxon>Bacteria</taxon>
        <taxon>Bacillati</taxon>
        <taxon>Actinomycetota</taxon>
        <taxon>Actinomycetes</taxon>
        <taxon>Streptosporangiales</taxon>
        <taxon>Thermomonosporaceae</taxon>
        <taxon>Actinomadura</taxon>
    </lineage>
</organism>
<dbReference type="PANTHER" id="PTHR42973:SF39">
    <property type="entry name" value="FAD-BINDING PCMH-TYPE DOMAIN-CONTAINING PROTEIN"/>
    <property type="match status" value="1"/>
</dbReference>
<keyword evidence="3" id="KW-0285">Flavoprotein</keyword>
<dbReference type="Gene3D" id="3.30.43.10">
    <property type="entry name" value="Uridine Diphospho-n-acetylenolpyruvylglucosamine Reductase, domain 2"/>
    <property type="match status" value="1"/>
</dbReference>
<comment type="cofactor">
    <cofactor evidence="1">
        <name>FAD</name>
        <dbReference type="ChEBI" id="CHEBI:57692"/>
    </cofactor>
</comment>
<dbReference type="InterPro" id="IPR012951">
    <property type="entry name" value="BBE"/>
</dbReference>
<keyword evidence="4" id="KW-0274">FAD</keyword>
<comment type="caution">
    <text evidence="7">The sequence shown here is derived from an EMBL/GenBank/DDBJ whole genome shotgun (WGS) entry which is preliminary data.</text>
</comment>
<dbReference type="InterPro" id="IPR016167">
    <property type="entry name" value="FAD-bd_PCMH_sub1"/>
</dbReference>
<evidence type="ECO:0000259" key="6">
    <source>
        <dbReference type="PROSITE" id="PS51387"/>
    </source>
</evidence>
<reference evidence="8" key="1">
    <citation type="journal article" date="2019" name="Int. J. Syst. Evol. Microbiol.">
        <title>The Global Catalogue of Microorganisms (GCM) 10K type strain sequencing project: providing services to taxonomists for standard genome sequencing and annotation.</title>
        <authorList>
            <consortium name="The Broad Institute Genomics Platform"/>
            <consortium name="The Broad Institute Genome Sequencing Center for Infectious Disease"/>
            <person name="Wu L."/>
            <person name="Ma J."/>
        </authorList>
    </citation>
    <scope>NUCLEOTIDE SEQUENCE [LARGE SCALE GENOMIC DNA]</scope>
    <source>
        <strain evidence="8">KCTC 42087</strain>
    </source>
</reference>
<evidence type="ECO:0000256" key="5">
    <source>
        <dbReference type="ARBA" id="ARBA00023002"/>
    </source>
</evidence>
<dbReference type="EMBL" id="JBHSON010000082">
    <property type="protein sequence ID" value="MFC5752186.1"/>
    <property type="molecule type" value="Genomic_DNA"/>
</dbReference>
<dbReference type="Gene3D" id="3.40.462.20">
    <property type="match status" value="1"/>
</dbReference>
<gene>
    <name evidence="7" type="ORF">ACFPZN_41805</name>
</gene>
<dbReference type="PROSITE" id="PS51387">
    <property type="entry name" value="FAD_PCMH"/>
    <property type="match status" value="1"/>
</dbReference>
<dbReference type="PANTHER" id="PTHR42973">
    <property type="entry name" value="BINDING OXIDOREDUCTASE, PUTATIVE (AFU_ORTHOLOGUE AFUA_1G17690)-RELATED"/>
    <property type="match status" value="1"/>
</dbReference>
<proteinExistence type="inferred from homology"/>
<comment type="similarity">
    <text evidence="2">Belongs to the oxygen-dependent FAD-linked oxidoreductase family.</text>
</comment>
<dbReference type="InterPro" id="IPR016169">
    <property type="entry name" value="FAD-bd_PCMH_sub2"/>
</dbReference>
<keyword evidence="5" id="KW-0560">Oxidoreductase</keyword>
<evidence type="ECO:0000313" key="7">
    <source>
        <dbReference type="EMBL" id="MFC5752186.1"/>
    </source>
</evidence>
<evidence type="ECO:0000256" key="3">
    <source>
        <dbReference type="ARBA" id="ARBA00022630"/>
    </source>
</evidence>
<dbReference type="SUPFAM" id="SSF56176">
    <property type="entry name" value="FAD-binding/transporter-associated domain-like"/>
    <property type="match status" value="1"/>
</dbReference>
<dbReference type="RefSeq" id="WP_378288148.1">
    <property type="nucleotide sequence ID" value="NZ_JBHSON010000082.1"/>
</dbReference>